<reference evidence="7" key="1">
    <citation type="submission" date="2021-04" db="EMBL/GenBank/DDBJ databases">
        <authorList>
            <person name="Tunstrom K."/>
        </authorList>
    </citation>
    <scope>NUCLEOTIDE SEQUENCE</scope>
</reference>
<dbReference type="GO" id="GO:0005774">
    <property type="term" value="C:vacuolar membrane"/>
    <property type="evidence" value="ECO:0007669"/>
    <property type="project" value="TreeGrafter"/>
</dbReference>
<dbReference type="AlphaFoldDB" id="A0A8S3XSX6"/>
<comment type="subcellular location">
    <subcellularLocation>
        <location evidence="1">Membrane</location>
        <topology evidence="1">Multi-pass membrane protein</topology>
    </subcellularLocation>
</comment>
<evidence type="ECO:0000256" key="3">
    <source>
        <dbReference type="ARBA" id="ARBA00022989"/>
    </source>
</evidence>
<dbReference type="PANTHER" id="PTHR22950:SF349">
    <property type="entry name" value="AMINO ACID TRANSPORTER TRANSMEMBRANE DOMAIN-CONTAINING PROTEIN"/>
    <property type="match status" value="1"/>
</dbReference>
<keyword evidence="2 5" id="KW-0812">Transmembrane</keyword>
<protein>
    <submittedName>
        <fullName evidence="7">(apollo) hypothetical protein</fullName>
    </submittedName>
</protein>
<evidence type="ECO:0000256" key="4">
    <source>
        <dbReference type="ARBA" id="ARBA00023136"/>
    </source>
</evidence>
<dbReference type="Proteomes" id="UP000691718">
    <property type="component" value="Unassembled WGS sequence"/>
</dbReference>
<dbReference type="Pfam" id="PF01490">
    <property type="entry name" value="Aa_trans"/>
    <property type="match status" value="1"/>
</dbReference>
<feature type="domain" description="Amino acid transporter transmembrane" evidence="6">
    <location>
        <begin position="41"/>
        <end position="155"/>
    </location>
</feature>
<feature type="transmembrane region" description="Helical" evidence="5">
    <location>
        <begin position="54"/>
        <end position="83"/>
    </location>
</feature>
<evidence type="ECO:0000259" key="6">
    <source>
        <dbReference type="Pfam" id="PF01490"/>
    </source>
</evidence>
<keyword evidence="8" id="KW-1185">Reference proteome</keyword>
<comment type="caution">
    <text evidence="7">The sequence shown here is derived from an EMBL/GenBank/DDBJ whole genome shotgun (WGS) entry which is preliminary data.</text>
</comment>
<evidence type="ECO:0000313" key="8">
    <source>
        <dbReference type="Proteomes" id="UP000691718"/>
    </source>
</evidence>
<keyword evidence="3 5" id="KW-1133">Transmembrane helix</keyword>
<dbReference type="OrthoDB" id="1684102at2759"/>
<organism evidence="7 8">
    <name type="scientific">Parnassius apollo</name>
    <name type="common">Apollo butterfly</name>
    <name type="synonym">Papilio apollo</name>
    <dbReference type="NCBI Taxonomy" id="110799"/>
    <lineage>
        <taxon>Eukaryota</taxon>
        <taxon>Metazoa</taxon>
        <taxon>Ecdysozoa</taxon>
        <taxon>Arthropoda</taxon>
        <taxon>Hexapoda</taxon>
        <taxon>Insecta</taxon>
        <taxon>Pterygota</taxon>
        <taxon>Neoptera</taxon>
        <taxon>Endopterygota</taxon>
        <taxon>Lepidoptera</taxon>
        <taxon>Glossata</taxon>
        <taxon>Ditrysia</taxon>
        <taxon>Papilionoidea</taxon>
        <taxon>Papilionidae</taxon>
        <taxon>Parnassiinae</taxon>
        <taxon>Parnassini</taxon>
        <taxon>Parnassius</taxon>
        <taxon>Parnassius</taxon>
    </lineage>
</organism>
<feature type="transmembrane region" description="Helical" evidence="5">
    <location>
        <begin position="103"/>
        <end position="125"/>
    </location>
</feature>
<gene>
    <name evidence="7" type="ORF">PAPOLLO_LOCUS21705</name>
</gene>
<evidence type="ECO:0000256" key="1">
    <source>
        <dbReference type="ARBA" id="ARBA00004141"/>
    </source>
</evidence>
<dbReference type="InterPro" id="IPR013057">
    <property type="entry name" value="AA_transpt_TM"/>
</dbReference>
<evidence type="ECO:0000256" key="5">
    <source>
        <dbReference type="SAM" id="Phobius"/>
    </source>
</evidence>
<name>A0A8S3XSX6_PARAO</name>
<keyword evidence="4 5" id="KW-0472">Membrane</keyword>
<dbReference type="GO" id="GO:0015179">
    <property type="term" value="F:L-amino acid transmembrane transporter activity"/>
    <property type="evidence" value="ECO:0007669"/>
    <property type="project" value="TreeGrafter"/>
</dbReference>
<evidence type="ECO:0000256" key="2">
    <source>
        <dbReference type="ARBA" id="ARBA00022692"/>
    </source>
</evidence>
<proteinExistence type="predicted"/>
<dbReference type="PANTHER" id="PTHR22950">
    <property type="entry name" value="AMINO ACID TRANSPORTER"/>
    <property type="match status" value="1"/>
</dbReference>
<sequence>MFIYEFMSGVAETITGTTERPDELQLRLQVVFKFHDTYFQVLALEYNMEGPKRFVGLFGLFNLGMIIIIALYIIVGVFGYLKYGDTIEATITLNLPQEEKKAQAAKIIFALAIFLTFPLQNYVAYSMVWRKFQKRIPEKRRLLPDYALRVALVVIPCNN</sequence>
<dbReference type="EMBL" id="CAJQZP010001337">
    <property type="protein sequence ID" value="CAG5039807.1"/>
    <property type="molecule type" value="Genomic_DNA"/>
</dbReference>
<evidence type="ECO:0000313" key="7">
    <source>
        <dbReference type="EMBL" id="CAG5039807.1"/>
    </source>
</evidence>
<accession>A0A8S3XSX6</accession>